<dbReference type="Gene3D" id="3.30.420.40">
    <property type="match status" value="2"/>
</dbReference>
<dbReference type="InterPro" id="IPR004619">
    <property type="entry name" value="Type_III_PanK"/>
</dbReference>
<comment type="cofactor">
    <cofactor evidence="2">
        <name>K(+)</name>
        <dbReference type="ChEBI" id="CHEBI:29103"/>
    </cofactor>
</comment>
<evidence type="ECO:0000256" key="2">
    <source>
        <dbReference type="ARBA" id="ARBA00001958"/>
    </source>
</evidence>
<reference evidence="17 18" key="1">
    <citation type="submission" date="2018-06" db="EMBL/GenBank/DDBJ databases">
        <title>Echinicola strongylocentroti sp. nov., isolated from a sea urchin Strongylocentrotus intermedius.</title>
        <authorList>
            <person name="Bae S.S."/>
        </authorList>
    </citation>
    <scope>NUCLEOTIDE SEQUENCE [LARGE SCALE GENOMIC DNA]</scope>
    <source>
        <strain evidence="17 18">MEBiC08714</strain>
    </source>
</reference>
<dbReference type="NCBIfam" id="TIGR00671">
    <property type="entry name" value="baf"/>
    <property type="match status" value="1"/>
</dbReference>
<dbReference type="InterPro" id="IPR043129">
    <property type="entry name" value="ATPase_NBD"/>
</dbReference>
<comment type="catalytic activity">
    <reaction evidence="1 16">
        <text>(R)-pantothenate + ATP = (R)-4'-phosphopantothenate + ADP + H(+)</text>
        <dbReference type="Rhea" id="RHEA:16373"/>
        <dbReference type="ChEBI" id="CHEBI:10986"/>
        <dbReference type="ChEBI" id="CHEBI:15378"/>
        <dbReference type="ChEBI" id="CHEBI:29032"/>
        <dbReference type="ChEBI" id="CHEBI:30616"/>
        <dbReference type="ChEBI" id="CHEBI:456216"/>
        <dbReference type="EC" id="2.7.1.33"/>
    </reaction>
</comment>
<dbReference type="GO" id="GO:0005524">
    <property type="term" value="F:ATP binding"/>
    <property type="evidence" value="ECO:0007669"/>
    <property type="project" value="UniProtKB-UniRule"/>
</dbReference>
<dbReference type="EC" id="2.7.1.33" evidence="6 16"/>
<keyword evidence="10 16" id="KW-0418">Kinase</keyword>
<keyword evidence="13 16" id="KW-0173">Coenzyme A biosynthesis</keyword>
<evidence type="ECO:0000256" key="8">
    <source>
        <dbReference type="ARBA" id="ARBA00022679"/>
    </source>
</evidence>
<evidence type="ECO:0000256" key="1">
    <source>
        <dbReference type="ARBA" id="ARBA00001206"/>
    </source>
</evidence>
<dbReference type="SUPFAM" id="SSF53067">
    <property type="entry name" value="Actin-like ATPase domain"/>
    <property type="match status" value="2"/>
</dbReference>
<feature type="binding site" evidence="16">
    <location>
        <position position="186"/>
    </location>
    <ligand>
        <name>substrate</name>
    </ligand>
</feature>
<keyword evidence="11 16" id="KW-0067">ATP-binding</keyword>
<keyword evidence="16" id="KW-0479">Metal-binding</keyword>
<sequence length="256" mass="28123">MFLSIDAGNSNVVFGFYDPRDDQWEPVIRLETQRAMELRYLQKNVDLFFLESSIKPTAITGVGISSVVPEINENLKKVVKSSLHQDAHLITERSYRHLPVTTKRPAEMGSDLMANAAAAYHHYQSHCIVVDFGTALTFTVIDGQGEVLGVNIVPGLKTALKSLFMNTSKLPEVSLEVPDSAIGKNTVHSIQAGILYGYAGLVKGMLQAIRNEVPENFKIVATGGLSKILTNLKGEFDQVDKNLTLKGIKLITEHNS</sequence>
<evidence type="ECO:0000256" key="16">
    <source>
        <dbReference type="HAMAP-Rule" id="MF_01274"/>
    </source>
</evidence>
<protein>
    <recommendedName>
        <fullName evidence="15 16">Type III pantothenate kinase</fullName>
        <ecNumber evidence="6 16">2.7.1.33</ecNumber>
    </recommendedName>
    <alternativeName>
        <fullName evidence="16">PanK-III</fullName>
    </alternativeName>
    <alternativeName>
        <fullName evidence="16">Pantothenic acid kinase</fullName>
    </alternativeName>
</protein>
<comment type="subcellular location">
    <subcellularLocation>
        <location evidence="3 16">Cytoplasm</location>
    </subcellularLocation>
</comment>
<evidence type="ECO:0000256" key="4">
    <source>
        <dbReference type="ARBA" id="ARBA00005225"/>
    </source>
</evidence>
<keyword evidence="7 16" id="KW-0963">Cytoplasm</keyword>
<evidence type="ECO:0000256" key="7">
    <source>
        <dbReference type="ARBA" id="ARBA00022490"/>
    </source>
</evidence>
<keyword evidence="9 16" id="KW-0547">Nucleotide-binding</keyword>
<comment type="pathway">
    <text evidence="4 16">Cofactor biosynthesis; coenzyme A biosynthesis; CoA from (R)-pantothenate: step 1/5.</text>
</comment>
<comment type="similarity">
    <text evidence="14 16">Belongs to the type III pantothenate kinase family.</text>
</comment>
<evidence type="ECO:0000256" key="9">
    <source>
        <dbReference type="ARBA" id="ARBA00022741"/>
    </source>
</evidence>
<evidence type="ECO:0000313" key="18">
    <source>
        <dbReference type="Proteomes" id="UP000248688"/>
    </source>
</evidence>
<evidence type="ECO:0000256" key="15">
    <source>
        <dbReference type="ARBA" id="ARBA00040883"/>
    </source>
</evidence>
<dbReference type="EMBL" id="CP030041">
    <property type="protein sequence ID" value="AWW30889.1"/>
    <property type="molecule type" value="Genomic_DNA"/>
</dbReference>
<keyword evidence="12 16" id="KW-0630">Potassium</keyword>
<dbReference type="CDD" id="cd24015">
    <property type="entry name" value="ASKHA_NBD_PanK-III"/>
    <property type="match status" value="1"/>
</dbReference>
<feature type="binding site" evidence="16">
    <location>
        <begin position="6"/>
        <end position="13"/>
    </location>
    <ligand>
        <name>ATP</name>
        <dbReference type="ChEBI" id="CHEBI:30616"/>
    </ligand>
</feature>
<evidence type="ECO:0000313" key="17">
    <source>
        <dbReference type="EMBL" id="AWW30889.1"/>
    </source>
</evidence>
<organism evidence="17 18">
    <name type="scientific">Echinicola strongylocentroti</name>
    <dbReference type="NCBI Taxonomy" id="1795355"/>
    <lineage>
        <taxon>Bacteria</taxon>
        <taxon>Pseudomonadati</taxon>
        <taxon>Bacteroidota</taxon>
        <taxon>Cytophagia</taxon>
        <taxon>Cytophagales</taxon>
        <taxon>Cyclobacteriaceae</taxon>
        <taxon>Echinicola</taxon>
    </lineage>
</organism>
<dbReference type="HAMAP" id="MF_01274">
    <property type="entry name" value="Pantothen_kinase_3"/>
    <property type="match status" value="1"/>
</dbReference>
<evidence type="ECO:0000256" key="10">
    <source>
        <dbReference type="ARBA" id="ARBA00022777"/>
    </source>
</evidence>
<feature type="binding site" evidence="16">
    <location>
        <position position="134"/>
    </location>
    <ligand>
        <name>ATP</name>
        <dbReference type="ChEBI" id="CHEBI:30616"/>
    </ligand>
</feature>
<evidence type="ECO:0000256" key="12">
    <source>
        <dbReference type="ARBA" id="ARBA00022958"/>
    </source>
</evidence>
<feature type="binding site" evidence="16">
    <location>
        <position position="131"/>
    </location>
    <ligand>
        <name>K(+)</name>
        <dbReference type="ChEBI" id="CHEBI:29103"/>
    </ligand>
</feature>
<accession>A0A2Z4IJG5</accession>
<dbReference type="RefSeq" id="WP_112784266.1">
    <property type="nucleotide sequence ID" value="NZ_CP030041.1"/>
</dbReference>
<evidence type="ECO:0000256" key="5">
    <source>
        <dbReference type="ARBA" id="ARBA00011738"/>
    </source>
</evidence>
<evidence type="ECO:0000256" key="3">
    <source>
        <dbReference type="ARBA" id="ARBA00004496"/>
    </source>
</evidence>
<keyword evidence="18" id="KW-1185">Reference proteome</keyword>
<dbReference type="Proteomes" id="UP000248688">
    <property type="component" value="Chromosome"/>
</dbReference>
<dbReference type="AlphaFoldDB" id="A0A2Z4IJG5"/>
<gene>
    <name evidence="16" type="primary">coaX</name>
    <name evidence="17" type="ORF">DN752_12545</name>
</gene>
<dbReference type="UniPathway" id="UPA00241">
    <property type="reaction ID" value="UER00352"/>
</dbReference>
<keyword evidence="8 16" id="KW-0808">Transferase</keyword>
<comment type="subunit">
    <text evidence="5 16">Homodimer.</text>
</comment>
<feature type="binding site" evidence="16">
    <location>
        <begin position="109"/>
        <end position="112"/>
    </location>
    <ligand>
        <name>substrate</name>
    </ligand>
</feature>
<dbReference type="GO" id="GO:0015937">
    <property type="term" value="P:coenzyme A biosynthetic process"/>
    <property type="evidence" value="ECO:0007669"/>
    <property type="project" value="UniProtKB-UniRule"/>
</dbReference>
<comment type="function">
    <text evidence="16">Catalyzes the phosphorylation of pantothenate (Pan), the first step in CoA biosynthesis.</text>
</comment>
<evidence type="ECO:0000256" key="13">
    <source>
        <dbReference type="ARBA" id="ARBA00022993"/>
    </source>
</evidence>
<dbReference type="PANTHER" id="PTHR34265:SF1">
    <property type="entry name" value="TYPE III PANTOTHENATE KINASE"/>
    <property type="match status" value="1"/>
</dbReference>
<dbReference type="OrthoDB" id="9804707at2"/>
<comment type="caution">
    <text evidence="16">Lacks conserved residue(s) required for the propagation of feature annotation.</text>
</comment>
<evidence type="ECO:0000256" key="14">
    <source>
        <dbReference type="ARBA" id="ARBA00038036"/>
    </source>
</evidence>
<dbReference type="GO" id="GO:0004594">
    <property type="term" value="F:pantothenate kinase activity"/>
    <property type="evidence" value="ECO:0007669"/>
    <property type="project" value="UniProtKB-UniRule"/>
</dbReference>
<evidence type="ECO:0000256" key="11">
    <source>
        <dbReference type="ARBA" id="ARBA00022840"/>
    </source>
</evidence>
<proteinExistence type="inferred from homology"/>
<dbReference type="PANTHER" id="PTHR34265">
    <property type="entry name" value="TYPE III PANTOTHENATE KINASE"/>
    <property type="match status" value="1"/>
</dbReference>
<evidence type="ECO:0000256" key="6">
    <source>
        <dbReference type="ARBA" id="ARBA00012102"/>
    </source>
</evidence>
<feature type="active site" description="Proton acceptor" evidence="16">
    <location>
        <position position="111"/>
    </location>
</feature>
<dbReference type="GO" id="GO:0046872">
    <property type="term" value="F:metal ion binding"/>
    <property type="evidence" value="ECO:0007669"/>
    <property type="project" value="UniProtKB-KW"/>
</dbReference>
<dbReference type="GO" id="GO:0005737">
    <property type="term" value="C:cytoplasm"/>
    <property type="evidence" value="ECO:0007669"/>
    <property type="project" value="UniProtKB-SubCell"/>
</dbReference>
<comment type="cofactor">
    <cofactor evidence="16">
        <name>NH4(+)</name>
        <dbReference type="ChEBI" id="CHEBI:28938"/>
    </cofactor>
    <cofactor evidence="16">
        <name>K(+)</name>
        <dbReference type="ChEBI" id="CHEBI:29103"/>
    </cofactor>
    <text evidence="16">A monovalent cation. Ammonium or potassium.</text>
</comment>
<dbReference type="KEGG" id="est:DN752_12545"/>
<name>A0A2Z4IJG5_9BACT</name>
<dbReference type="Pfam" id="PF03309">
    <property type="entry name" value="Pan_kinase"/>
    <property type="match status" value="1"/>
</dbReference>